<keyword evidence="3" id="KW-1185">Reference proteome</keyword>
<name>A0ABX0SE08_9ACTN</name>
<proteinExistence type="predicted"/>
<keyword evidence="1" id="KW-0472">Membrane</keyword>
<protein>
    <submittedName>
        <fullName evidence="2">Uncharacterized protein</fullName>
    </submittedName>
</protein>
<sequence>MGNKTLLKVALVCYGAAIAVLVLAPRAPREDAH</sequence>
<keyword evidence="1" id="KW-0812">Transmembrane</keyword>
<evidence type="ECO:0000313" key="3">
    <source>
        <dbReference type="Proteomes" id="UP000749311"/>
    </source>
</evidence>
<reference evidence="2 3" key="1">
    <citation type="submission" date="2020-02" db="EMBL/GenBank/DDBJ databases">
        <title>Sequencing the genomes of 1000 actinobacteria strains.</title>
        <authorList>
            <person name="Klenk H.-P."/>
        </authorList>
    </citation>
    <scope>NUCLEOTIDE SEQUENCE [LARGE SCALE GENOMIC DNA]</scope>
    <source>
        <strain evidence="2 3">DSM 19609</strain>
    </source>
</reference>
<gene>
    <name evidence="2" type="ORF">FB473_000198</name>
</gene>
<organism evidence="2 3">
    <name type="scientific">Brooklawnia cerclae</name>
    <dbReference type="NCBI Taxonomy" id="349934"/>
    <lineage>
        <taxon>Bacteria</taxon>
        <taxon>Bacillati</taxon>
        <taxon>Actinomycetota</taxon>
        <taxon>Actinomycetes</taxon>
        <taxon>Propionibacteriales</taxon>
        <taxon>Propionibacteriaceae</taxon>
        <taxon>Brooklawnia</taxon>
    </lineage>
</organism>
<keyword evidence="1" id="KW-1133">Transmembrane helix</keyword>
<feature type="transmembrane region" description="Helical" evidence="1">
    <location>
        <begin position="6"/>
        <end position="24"/>
    </location>
</feature>
<comment type="caution">
    <text evidence="2">The sequence shown here is derived from an EMBL/GenBank/DDBJ whole genome shotgun (WGS) entry which is preliminary data.</text>
</comment>
<evidence type="ECO:0000256" key="1">
    <source>
        <dbReference type="SAM" id="Phobius"/>
    </source>
</evidence>
<accession>A0ABX0SE08</accession>
<dbReference type="Proteomes" id="UP000749311">
    <property type="component" value="Unassembled WGS sequence"/>
</dbReference>
<evidence type="ECO:0000313" key="2">
    <source>
        <dbReference type="EMBL" id="NIH55553.1"/>
    </source>
</evidence>
<dbReference type="EMBL" id="JAAMOZ010000001">
    <property type="protein sequence ID" value="NIH55553.1"/>
    <property type="molecule type" value="Genomic_DNA"/>
</dbReference>